<comment type="caution">
    <text evidence="3">The sequence shown here is derived from an EMBL/GenBank/DDBJ whole genome shotgun (WGS) entry which is preliminary data.</text>
</comment>
<feature type="modified residue" description="Phosphohistidine" evidence="1">
    <location>
        <position position="59"/>
    </location>
</feature>
<dbReference type="InterPro" id="IPR008207">
    <property type="entry name" value="Sig_transdc_His_kin_Hpt_dom"/>
</dbReference>
<dbReference type="EMBL" id="JBHULR010000003">
    <property type="protein sequence ID" value="MFD2547907.1"/>
    <property type="molecule type" value="Genomic_DNA"/>
</dbReference>
<evidence type="ECO:0000313" key="4">
    <source>
        <dbReference type="Proteomes" id="UP001597545"/>
    </source>
</evidence>
<accession>A0ABW5KFW9</accession>
<dbReference type="InterPro" id="IPR036641">
    <property type="entry name" value="HPT_dom_sf"/>
</dbReference>
<keyword evidence="1" id="KW-0597">Phosphoprotein</keyword>
<evidence type="ECO:0000313" key="3">
    <source>
        <dbReference type="EMBL" id="MFD2547907.1"/>
    </source>
</evidence>
<keyword evidence="4" id="KW-1185">Reference proteome</keyword>
<dbReference type="SUPFAM" id="SSF47226">
    <property type="entry name" value="Histidine-containing phosphotransfer domain, HPT domain"/>
    <property type="match status" value="1"/>
</dbReference>
<dbReference type="Gene3D" id="1.20.120.160">
    <property type="entry name" value="HPT domain"/>
    <property type="match status" value="1"/>
</dbReference>
<dbReference type="Pfam" id="PF01627">
    <property type="entry name" value="Hpt"/>
    <property type="match status" value="1"/>
</dbReference>
<dbReference type="RefSeq" id="WP_380903113.1">
    <property type="nucleotide sequence ID" value="NZ_JBHUEG010000007.1"/>
</dbReference>
<dbReference type="PROSITE" id="PS50894">
    <property type="entry name" value="HPT"/>
    <property type="match status" value="1"/>
</dbReference>
<sequence>MTKHYNLINPARIQENLMQNSEMIKQFLELYLVQIPVDLQELKKAVQQGNHNDIANKAHHIKPTMEYIGAIPLRVKFQQLESAGKDQIDLAEIRADFLIIEQEIYVLLDEITAYRSCF</sequence>
<name>A0ABW5KFW9_9SPHI</name>
<evidence type="ECO:0000256" key="1">
    <source>
        <dbReference type="PROSITE-ProRule" id="PRU00110"/>
    </source>
</evidence>
<reference evidence="4" key="1">
    <citation type="journal article" date="2019" name="Int. J. Syst. Evol. Microbiol.">
        <title>The Global Catalogue of Microorganisms (GCM) 10K type strain sequencing project: providing services to taxonomists for standard genome sequencing and annotation.</title>
        <authorList>
            <consortium name="The Broad Institute Genomics Platform"/>
            <consortium name="The Broad Institute Genome Sequencing Center for Infectious Disease"/>
            <person name="Wu L."/>
            <person name="Ma J."/>
        </authorList>
    </citation>
    <scope>NUCLEOTIDE SEQUENCE [LARGE SCALE GENOMIC DNA]</scope>
    <source>
        <strain evidence="4">KCTC 42662</strain>
    </source>
</reference>
<proteinExistence type="predicted"/>
<dbReference type="Proteomes" id="UP001597545">
    <property type="component" value="Unassembled WGS sequence"/>
</dbReference>
<evidence type="ECO:0000259" key="2">
    <source>
        <dbReference type="PROSITE" id="PS50894"/>
    </source>
</evidence>
<protein>
    <submittedName>
        <fullName evidence="3">Hpt domain-containing protein</fullName>
    </submittedName>
</protein>
<feature type="domain" description="HPt" evidence="2">
    <location>
        <begin position="20"/>
        <end position="118"/>
    </location>
</feature>
<gene>
    <name evidence="3" type="ORF">ACFSR5_09660</name>
</gene>
<organism evidence="3 4">
    <name type="scientific">Sphingobacterium suaedae</name>
    <dbReference type="NCBI Taxonomy" id="1686402"/>
    <lineage>
        <taxon>Bacteria</taxon>
        <taxon>Pseudomonadati</taxon>
        <taxon>Bacteroidota</taxon>
        <taxon>Sphingobacteriia</taxon>
        <taxon>Sphingobacteriales</taxon>
        <taxon>Sphingobacteriaceae</taxon>
        <taxon>Sphingobacterium</taxon>
    </lineage>
</organism>